<keyword evidence="3" id="KW-0378">Hydrolase</keyword>
<keyword evidence="6" id="KW-1185">Reference proteome</keyword>
<dbReference type="EMBL" id="JAOPGA020000421">
    <property type="protein sequence ID" value="KAL0478526.1"/>
    <property type="molecule type" value="Genomic_DNA"/>
</dbReference>
<evidence type="ECO:0000256" key="1">
    <source>
        <dbReference type="ARBA" id="ARBA00004613"/>
    </source>
</evidence>
<dbReference type="Proteomes" id="UP001431209">
    <property type="component" value="Unassembled WGS sequence"/>
</dbReference>
<evidence type="ECO:0000313" key="5">
    <source>
        <dbReference type="EMBL" id="KAL0478526.1"/>
    </source>
</evidence>
<dbReference type="Pfam" id="PF05925">
    <property type="entry name" value="IpgD"/>
    <property type="match status" value="1"/>
</dbReference>
<evidence type="ECO:0000256" key="4">
    <source>
        <dbReference type="ARBA" id="ARBA00023026"/>
    </source>
</evidence>
<dbReference type="InterPro" id="IPR008108">
    <property type="entry name" value="IpgD/SopB"/>
</dbReference>
<name>A0AAW2YM07_9EUKA</name>
<comment type="subcellular location">
    <subcellularLocation>
        <location evidence="1">Secreted</location>
    </subcellularLocation>
</comment>
<proteinExistence type="predicted"/>
<organism evidence="5 6">
    <name type="scientific">Acrasis kona</name>
    <dbReference type="NCBI Taxonomy" id="1008807"/>
    <lineage>
        <taxon>Eukaryota</taxon>
        <taxon>Discoba</taxon>
        <taxon>Heterolobosea</taxon>
        <taxon>Tetramitia</taxon>
        <taxon>Eutetramitia</taxon>
        <taxon>Acrasidae</taxon>
        <taxon>Acrasis</taxon>
    </lineage>
</organism>
<feature type="non-terminal residue" evidence="5">
    <location>
        <position position="735"/>
    </location>
</feature>
<dbReference type="GO" id="GO:0005576">
    <property type="term" value="C:extracellular region"/>
    <property type="evidence" value="ECO:0007669"/>
    <property type="project" value="UniProtKB-SubCell"/>
</dbReference>
<dbReference type="GO" id="GO:0016791">
    <property type="term" value="F:phosphatase activity"/>
    <property type="evidence" value="ECO:0007669"/>
    <property type="project" value="InterPro"/>
</dbReference>
<comment type="caution">
    <text evidence="5">The sequence shown here is derived from an EMBL/GenBank/DDBJ whole genome shotgun (WGS) entry which is preliminary data.</text>
</comment>
<gene>
    <name evidence="5" type="ORF">AKO1_008195</name>
</gene>
<keyword evidence="4" id="KW-0843">Virulence</keyword>
<sequence length="735" mass="84275">MNYGGLLFRIAKRLLKESMLEIERIEVNEAQKNFLRQFQDSTSQHQVTTDLQSSFDTFKKLVLCTTPSKYTIGHQRLNSTLGDEDVKKSKDIVGSFKRHLLTIVMRFQEHVALRSAEAYEPLPEELRYIKEPKDCYDIRMRQLEKMCALCVFFKFNSLHDLHSSGFNLASAYELSCQNRKVTIQELMFVDYNSSINSNLWQRSTSLSVQIPINSHFDKVLFGTNVYCCRSTKDRGRPGLVNPYKSSYIKNNKVVWESIRSGSIPMIKINDVYQRTNGNEANARELLTVLAVNHCKRFTRAELMSMSSLNVPFTSLCLLTPFFLSGKEDLQTIEHHQAILAVIERGDVSSVTCCLTDDGLPITVNVTFQEACLLNIGVNVVMRTLLAGSGLQRAINCRRYGMRTFQNKVQNHLLKINNQKREARVQVVNLLCQLLHNPTVASLIQHIESCQLSLDQNNNRSSYNRQSTASYFLNKEAELERAIRVNWCYVDNSTNIELTYAKEIKAISNEIHEYCDRVYRTETVEWCSIYEALIQVESSLVNLISSSNIPNSQLLSEYCSMVQNEKDVFFLYADMLQMYYDGVHEKFSQGLVINDTANDVYSLPVRISMLSFLMSEQSHFNCKSGKDRTGELQDQCQEFAEIREHTKDFPRYSQEQMGYDDHNRHIHTMIAMNGGSLEIIKQNLGIIGSKLDTCISGRFLPGFYKKYKGLSSLDTTGISGGHEWKNYEEFANSMNT</sequence>
<evidence type="ECO:0000313" key="6">
    <source>
        <dbReference type="Proteomes" id="UP001431209"/>
    </source>
</evidence>
<evidence type="ECO:0000256" key="3">
    <source>
        <dbReference type="ARBA" id="ARBA00022801"/>
    </source>
</evidence>
<keyword evidence="2" id="KW-0964">Secreted</keyword>
<reference evidence="5 6" key="1">
    <citation type="submission" date="2024-03" db="EMBL/GenBank/DDBJ databases">
        <title>The Acrasis kona genome and developmental transcriptomes reveal deep origins of eukaryotic multicellular pathways.</title>
        <authorList>
            <person name="Sheikh S."/>
            <person name="Fu C.-J."/>
            <person name="Brown M.W."/>
            <person name="Baldauf S.L."/>
        </authorList>
    </citation>
    <scope>NUCLEOTIDE SEQUENCE [LARGE SCALE GENOMIC DNA]</scope>
    <source>
        <strain evidence="5 6">ATCC MYA-3509</strain>
    </source>
</reference>
<protein>
    <submittedName>
        <fullName evidence="5">Uncharacterized protein</fullName>
    </submittedName>
</protein>
<evidence type="ECO:0000256" key="2">
    <source>
        <dbReference type="ARBA" id="ARBA00022525"/>
    </source>
</evidence>
<dbReference type="AlphaFoldDB" id="A0AAW2YM07"/>
<accession>A0AAW2YM07</accession>